<dbReference type="PANTHER" id="PTHR32301">
    <property type="entry name" value="COUNTIN RECEPTOR CNR3-RELATED"/>
    <property type="match status" value="1"/>
</dbReference>
<gene>
    <name evidence="1" type="ORF">COU47_00870</name>
</gene>
<dbReference type="Pfam" id="PF03567">
    <property type="entry name" value="Sulfotransfer_2"/>
    <property type="match status" value="1"/>
</dbReference>
<evidence type="ECO:0000313" key="1">
    <source>
        <dbReference type="EMBL" id="PIR69970.1"/>
    </source>
</evidence>
<protein>
    <recommendedName>
        <fullName evidence="3">Sulfotransferase domain-containing protein</fullName>
    </recommendedName>
</protein>
<dbReference type="InterPro" id="IPR053259">
    <property type="entry name" value="Golvesin-related_Golgi"/>
</dbReference>
<name>A0A2H0TEK2_9BACT</name>
<evidence type="ECO:0000313" key="2">
    <source>
        <dbReference type="Proteomes" id="UP000231503"/>
    </source>
</evidence>
<dbReference type="SUPFAM" id="SSF52540">
    <property type="entry name" value="P-loop containing nucleoside triphosphate hydrolases"/>
    <property type="match status" value="1"/>
</dbReference>
<sequence>MTRDPIIFLHIVKGGGVTFQRVIARAFPERAAVRTKLLEDGTMWGFSGLSQQEKDSIKFLWGHIPFGAHTYFSRPVNYVTMLREPISRVVSFYYAAQEKKASPYKADQMAKDISLREFIESDVAMVSNFQTRMIAGEDIMGYAKAVPIDARALETAKKNIDEHIVFSGVVEQFDESLLLLKKALGIRRVYYARANENKAPRYSKERTRIPESLIVRIKEKNQLDIQLYHYVRERFEREKKAYGSEFTRDLARFKKWNKWYQALRLNKAETTLQKIFNL</sequence>
<dbReference type="GO" id="GO:0016020">
    <property type="term" value="C:membrane"/>
    <property type="evidence" value="ECO:0007669"/>
    <property type="project" value="InterPro"/>
</dbReference>
<dbReference type="InterPro" id="IPR027417">
    <property type="entry name" value="P-loop_NTPase"/>
</dbReference>
<comment type="caution">
    <text evidence="1">The sequence shown here is derived from an EMBL/GenBank/DDBJ whole genome shotgun (WGS) entry which is preliminary data.</text>
</comment>
<organism evidence="1 2">
    <name type="scientific">Candidatus Niyogibacteria bacterium CG10_big_fil_rev_8_21_14_0_10_46_36</name>
    <dbReference type="NCBI Taxonomy" id="1974726"/>
    <lineage>
        <taxon>Bacteria</taxon>
        <taxon>Candidatus Niyogiibacteriota</taxon>
    </lineage>
</organism>
<proteinExistence type="predicted"/>
<dbReference type="EMBL" id="PFCO01000001">
    <property type="protein sequence ID" value="PIR69970.1"/>
    <property type="molecule type" value="Genomic_DNA"/>
</dbReference>
<evidence type="ECO:0008006" key="3">
    <source>
        <dbReference type="Google" id="ProtNLM"/>
    </source>
</evidence>
<dbReference type="Proteomes" id="UP000231503">
    <property type="component" value="Unassembled WGS sequence"/>
</dbReference>
<dbReference type="InterPro" id="IPR005331">
    <property type="entry name" value="Sulfotransferase"/>
</dbReference>
<dbReference type="Gene3D" id="3.40.50.300">
    <property type="entry name" value="P-loop containing nucleotide triphosphate hydrolases"/>
    <property type="match status" value="1"/>
</dbReference>
<accession>A0A2H0TEK2</accession>
<reference evidence="2" key="1">
    <citation type="submission" date="2017-09" db="EMBL/GenBank/DDBJ databases">
        <title>Depth-based differentiation of microbial function through sediment-hosted aquifers and enrichment of novel symbionts in the deep terrestrial subsurface.</title>
        <authorList>
            <person name="Probst A.J."/>
            <person name="Ladd B."/>
            <person name="Jarett J.K."/>
            <person name="Geller-Mcgrath D.E."/>
            <person name="Sieber C.M.K."/>
            <person name="Emerson J.B."/>
            <person name="Anantharaman K."/>
            <person name="Thomas B.C."/>
            <person name="Malmstrom R."/>
            <person name="Stieglmeier M."/>
            <person name="Klingl A."/>
            <person name="Woyke T."/>
            <person name="Ryan C.M."/>
            <person name="Banfield J.F."/>
        </authorList>
    </citation>
    <scope>NUCLEOTIDE SEQUENCE [LARGE SCALE GENOMIC DNA]</scope>
</reference>
<dbReference type="PANTHER" id="PTHR32301:SF6">
    <property type="entry name" value="GOLVESIN-RELATED"/>
    <property type="match status" value="1"/>
</dbReference>
<dbReference type="GO" id="GO:0008146">
    <property type="term" value="F:sulfotransferase activity"/>
    <property type="evidence" value="ECO:0007669"/>
    <property type="project" value="InterPro"/>
</dbReference>
<dbReference type="AlphaFoldDB" id="A0A2H0TEK2"/>